<evidence type="ECO:0000313" key="8">
    <source>
        <dbReference type="EMBL" id="SJZ94541.1"/>
    </source>
</evidence>
<feature type="transmembrane region" description="Helical" evidence="6">
    <location>
        <begin position="37"/>
        <end position="56"/>
    </location>
</feature>
<keyword evidence="3 6" id="KW-0812">Transmembrane</keyword>
<feature type="domain" description="EamA" evidence="7">
    <location>
        <begin position="148"/>
        <end position="281"/>
    </location>
</feature>
<feature type="transmembrane region" description="Helical" evidence="6">
    <location>
        <begin position="267"/>
        <end position="289"/>
    </location>
</feature>
<dbReference type="OrthoDB" id="9804865at2"/>
<feature type="transmembrane region" description="Helical" evidence="6">
    <location>
        <begin position="68"/>
        <end position="91"/>
    </location>
</feature>
<keyword evidence="9" id="KW-1185">Reference proteome</keyword>
<dbReference type="RefSeq" id="WP_078707677.1">
    <property type="nucleotide sequence ID" value="NZ_FUXL01000004.1"/>
</dbReference>
<dbReference type="InterPro" id="IPR051258">
    <property type="entry name" value="Diverse_Substrate_Transporter"/>
</dbReference>
<evidence type="ECO:0000256" key="3">
    <source>
        <dbReference type="ARBA" id="ARBA00022692"/>
    </source>
</evidence>
<dbReference type="PANTHER" id="PTHR42920">
    <property type="entry name" value="OS03G0707200 PROTEIN-RELATED"/>
    <property type="match status" value="1"/>
</dbReference>
<evidence type="ECO:0000256" key="4">
    <source>
        <dbReference type="ARBA" id="ARBA00022989"/>
    </source>
</evidence>
<dbReference type="Pfam" id="PF00892">
    <property type="entry name" value="EamA"/>
    <property type="match status" value="2"/>
</dbReference>
<dbReference type="Proteomes" id="UP000190135">
    <property type="component" value="Unassembled WGS sequence"/>
</dbReference>
<sequence>MSRIVANSLLLLAGAIWGMGFIAQSSAMDAVGPWTYTAVRFALASLSVLPFAVREARRAPQPLSRRDWHGFLVVGAMMFLGSIIQQVGIAFTSVTNAGFLTGLYVVITPLLAMVLLRHRAHWVVWPSAAAAFVGIVLIGGGKLAALGRGDALMVLCAVFWALQILSVGFFAGRGSRPLALSCAQFAITSVLSFVGMAVLEPFSLNAILSAWPEIVYGGVFSCGFAFTLQIIGQRYTTAPQAAIFLSSESLFAALFGAIVLGERIAAIGLFGCALIFAAMLAVELVPLLAGGRRAQASAN</sequence>
<dbReference type="InterPro" id="IPR000620">
    <property type="entry name" value="EamA_dom"/>
</dbReference>
<comment type="subcellular location">
    <subcellularLocation>
        <location evidence="1">Cell membrane</location>
        <topology evidence="1">Multi-pass membrane protein</topology>
    </subcellularLocation>
</comment>
<dbReference type="PANTHER" id="PTHR42920:SF5">
    <property type="entry name" value="EAMA DOMAIN-CONTAINING PROTEIN"/>
    <property type="match status" value="1"/>
</dbReference>
<feature type="transmembrane region" description="Helical" evidence="6">
    <location>
        <begin position="178"/>
        <end position="199"/>
    </location>
</feature>
<keyword evidence="5 6" id="KW-0472">Membrane</keyword>
<evidence type="ECO:0000256" key="1">
    <source>
        <dbReference type="ARBA" id="ARBA00004651"/>
    </source>
</evidence>
<dbReference type="SUPFAM" id="SSF103481">
    <property type="entry name" value="Multidrug resistance efflux transporter EmrE"/>
    <property type="match status" value="2"/>
</dbReference>
<dbReference type="GO" id="GO:0005886">
    <property type="term" value="C:plasma membrane"/>
    <property type="evidence" value="ECO:0007669"/>
    <property type="project" value="UniProtKB-SubCell"/>
</dbReference>
<feature type="transmembrane region" description="Helical" evidence="6">
    <location>
        <begin position="97"/>
        <end position="116"/>
    </location>
</feature>
<feature type="domain" description="EamA" evidence="7">
    <location>
        <begin position="8"/>
        <end position="138"/>
    </location>
</feature>
<accession>A0A1T4PTB1</accession>
<feature type="transmembrane region" description="Helical" evidence="6">
    <location>
        <begin position="243"/>
        <end position="261"/>
    </location>
</feature>
<evidence type="ECO:0000313" key="9">
    <source>
        <dbReference type="Proteomes" id="UP000190135"/>
    </source>
</evidence>
<feature type="transmembrane region" description="Helical" evidence="6">
    <location>
        <begin position="214"/>
        <end position="231"/>
    </location>
</feature>
<dbReference type="InterPro" id="IPR037185">
    <property type="entry name" value="EmrE-like"/>
</dbReference>
<name>A0A1T4PTB1_9HYPH</name>
<dbReference type="AlphaFoldDB" id="A0A1T4PTB1"/>
<gene>
    <name evidence="8" type="ORF">SAMN05428963_104137</name>
</gene>
<proteinExistence type="predicted"/>
<feature type="transmembrane region" description="Helical" evidence="6">
    <location>
        <begin position="123"/>
        <end position="145"/>
    </location>
</feature>
<protein>
    <submittedName>
        <fullName evidence="8">Threonine/homoserine efflux transporter RhtA</fullName>
    </submittedName>
</protein>
<keyword evidence="2" id="KW-1003">Cell membrane</keyword>
<evidence type="ECO:0000256" key="5">
    <source>
        <dbReference type="ARBA" id="ARBA00023136"/>
    </source>
</evidence>
<evidence type="ECO:0000256" key="6">
    <source>
        <dbReference type="SAM" id="Phobius"/>
    </source>
</evidence>
<reference evidence="8 9" key="1">
    <citation type="submission" date="2017-02" db="EMBL/GenBank/DDBJ databases">
        <authorList>
            <person name="Peterson S.W."/>
        </authorList>
    </citation>
    <scope>NUCLEOTIDE SEQUENCE [LARGE SCALE GENOMIC DNA]</scope>
    <source>
        <strain evidence="8 9">USBA 369</strain>
    </source>
</reference>
<keyword evidence="4 6" id="KW-1133">Transmembrane helix</keyword>
<evidence type="ECO:0000256" key="2">
    <source>
        <dbReference type="ARBA" id="ARBA00022475"/>
    </source>
</evidence>
<evidence type="ECO:0000259" key="7">
    <source>
        <dbReference type="Pfam" id="PF00892"/>
    </source>
</evidence>
<dbReference type="EMBL" id="FUXL01000004">
    <property type="protein sequence ID" value="SJZ94541.1"/>
    <property type="molecule type" value="Genomic_DNA"/>
</dbReference>
<organism evidence="8 9">
    <name type="scientific">Consotaella salsifontis</name>
    <dbReference type="NCBI Taxonomy" id="1365950"/>
    <lineage>
        <taxon>Bacteria</taxon>
        <taxon>Pseudomonadati</taxon>
        <taxon>Pseudomonadota</taxon>
        <taxon>Alphaproteobacteria</taxon>
        <taxon>Hyphomicrobiales</taxon>
        <taxon>Aurantimonadaceae</taxon>
        <taxon>Consotaella</taxon>
    </lineage>
</organism>
<feature type="transmembrane region" description="Helical" evidence="6">
    <location>
        <begin position="151"/>
        <end position="171"/>
    </location>
</feature>